<dbReference type="CDD" id="cd14137">
    <property type="entry name" value="STKc_GSK3"/>
    <property type="match status" value="1"/>
</dbReference>
<evidence type="ECO:0000256" key="6">
    <source>
        <dbReference type="ARBA" id="ARBA00022777"/>
    </source>
</evidence>
<name>I1JBC7_SOYBN</name>
<evidence type="ECO:0000256" key="5">
    <source>
        <dbReference type="ARBA" id="ARBA00022741"/>
    </source>
</evidence>
<dbReference type="Gramene" id="KRH69171">
    <property type="protein sequence ID" value="KRH69171"/>
    <property type="gene ID" value="GLYMA_02G009200"/>
</dbReference>
<keyword evidence="4" id="KW-0808">Transferase</keyword>
<evidence type="ECO:0000259" key="12">
    <source>
        <dbReference type="PROSITE" id="PS50011"/>
    </source>
</evidence>
<dbReference type="PROSITE" id="PS00107">
    <property type="entry name" value="PROTEIN_KINASE_ATP"/>
    <property type="match status" value="1"/>
</dbReference>
<evidence type="ECO:0000313" key="14">
    <source>
        <dbReference type="EnsemblPlants" id="KRH69171"/>
    </source>
</evidence>
<dbReference type="InterPro" id="IPR017441">
    <property type="entry name" value="Protein_kinase_ATP_BS"/>
</dbReference>
<evidence type="ECO:0000256" key="7">
    <source>
        <dbReference type="ARBA" id="ARBA00022840"/>
    </source>
</evidence>
<reference evidence="13 14" key="1">
    <citation type="journal article" date="2010" name="Nature">
        <title>Genome sequence of the palaeopolyploid soybean.</title>
        <authorList>
            <person name="Schmutz J."/>
            <person name="Cannon S.B."/>
            <person name="Schlueter J."/>
            <person name="Ma J."/>
            <person name="Mitros T."/>
            <person name="Nelson W."/>
            <person name="Hyten D.L."/>
            <person name="Song Q."/>
            <person name="Thelen J.J."/>
            <person name="Cheng J."/>
            <person name="Xu D."/>
            <person name="Hellsten U."/>
            <person name="May G.D."/>
            <person name="Yu Y."/>
            <person name="Sakurai T."/>
            <person name="Umezawa T."/>
            <person name="Bhattacharyya M.K."/>
            <person name="Sandhu D."/>
            <person name="Valliyodan B."/>
            <person name="Lindquist E."/>
            <person name="Peto M."/>
            <person name="Grant D."/>
            <person name="Shu S."/>
            <person name="Goodstein D."/>
            <person name="Barry K."/>
            <person name="Futrell-Griggs M."/>
            <person name="Abernathy B."/>
            <person name="Du J."/>
            <person name="Tian Z."/>
            <person name="Zhu L."/>
            <person name="Gill N."/>
            <person name="Joshi T."/>
            <person name="Libault M."/>
            <person name="Sethuraman A."/>
            <person name="Zhang X.-C."/>
            <person name="Shinozaki K."/>
            <person name="Nguyen H.T."/>
            <person name="Wing R.A."/>
            <person name="Cregan P."/>
            <person name="Specht J."/>
            <person name="Grimwood J."/>
            <person name="Rokhsar D."/>
            <person name="Stacey G."/>
            <person name="Shoemaker R.C."/>
            <person name="Jackson S.A."/>
        </authorList>
    </citation>
    <scope>NUCLEOTIDE SEQUENCE [LARGE SCALE GENOMIC DNA]</scope>
    <source>
        <strain evidence="14">cv. Williams 82</strain>
        <tissue evidence="13">Callus</tissue>
    </source>
</reference>
<dbReference type="InterPro" id="IPR008271">
    <property type="entry name" value="Ser/Thr_kinase_AS"/>
</dbReference>
<gene>
    <name evidence="14" type="primary">LOC100788046</name>
    <name evidence="13" type="ORF">GLYMA_02G009200</name>
</gene>
<comment type="catalytic activity">
    <reaction evidence="8">
        <text>L-threonyl-[protein] + ATP = O-phospho-L-threonyl-[protein] + ADP + H(+)</text>
        <dbReference type="Rhea" id="RHEA:46608"/>
        <dbReference type="Rhea" id="RHEA-COMP:11060"/>
        <dbReference type="Rhea" id="RHEA-COMP:11605"/>
        <dbReference type="ChEBI" id="CHEBI:15378"/>
        <dbReference type="ChEBI" id="CHEBI:30013"/>
        <dbReference type="ChEBI" id="CHEBI:30616"/>
        <dbReference type="ChEBI" id="CHEBI:61977"/>
        <dbReference type="ChEBI" id="CHEBI:456216"/>
        <dbReference type="EC" id="2.7.11.1"/>
    </reaction>
</comment>
<dbReference type="Gene3D" id="1.10.510.10">
    <property type="entry name" value="Transferase(Phosphotransferase) domain 1"/>
    <property type="match status" value="1"/>
</dbReference>
<dbReference type="FunFam" id="3.30.200.20:FF:000009">
    <property type="entry name" value="Glycogen synthase kinase-3 beta"/>
    <property type="match status" value="1"/>
</dbReference>
<feature type="domain" description="Protein kinase" evidence="12">
    <location>
        <begin position="73"/>
        <end position="340"/>
    </location>
</feature>
<dbReference type="InterPro" id="IPR011009">
    <property type="entry name" value="Kinase-like_dom_sf"/>
</dbReference>
<keyword evidence="3 11" id="KW-0723">Serine/threonine-protein kinase</keyword>
<feature type="binding site" evidence="10">
    <location>
        <position position="103"/>
    </location>
    <ligand>
        <name>ATP</name>
        <dbReference type="ChEBI" id="CHEBI:30616"/>
    </ligand>
</feature>
<evidence type="ECO:0000313" key="13">
    <source>
        <dbReference type="EMBL" id="KRH69171.1"/>
    </source>
</evidence>
<accession>I1JBC7</accession>
<dbReference type="PANTHER" id="PTHR24057">
    <property type="entry name" value="GLYCOGEN SYNTHASE KINASE-3 ALPHA"/>
    <property type="match status" value="1"/>
</dbReference>
<organism evidence="13">
    <name type="scientific">Glycine max</name>
    <name type="common">Soybean</name>
    <name type="synonym">Glycine hispida</name>
    <dbReference type="NCBI Taxonomy" id="3847"/>
    <lineage>
        <taxon>Eukaryota</taxon>
        <taxon>Viridiplantae</taxon>
        <taxon>Streptophyta</taxon>
        <taxon>Embryophyta</taxon>
        <taxon>Tracheophyta</taxon>
        <taxon>Spermatophyta</taxon>
        <taxon>Magnoliopsida</taxon>
        <taxon>eudicotyledons</taxon>
        <taxon>Gunneridae</taxon>
        <taxon>Pentapetalae</taxon>
        <taxon>rosids</taxon>
        <taxon>fabids</taxon>
        <taxon>Fabales</taxon>
        <taxon>Fabaceae</taxon>
        <taxon>Papilionoideae</taxon>
        <taxon>50 kb inversion clade</taxon>
        <taxon>NPAAA clade</taxon>
        <taxon>indigoferoid/millettioid clade</taxon>
        <taxon>Phaseoleae</taxon>
        <taxon>Glycine</taxon>
        <taxon>Glycine subgen. Soja</taxon>
    </lineage>
</organism>
<dbReference type="SUPFAM" id="SSF56112">
    <property type="entry name" value="Protein kinase-like (PK-like)"/>
    <property type="match status" value="1"/>
</dbReference>
<dbReference type="Gene3D" id="3.30.200.20">
    <property type="entry name" value="Phosphorylase Kinase, domain 1"/>
    <property type="match status" value="1"/>
</dbReference>
<dbReference type="ExpressionAtlas" id="I1JBC7">
    <property type="expression patterns" value="baseline and differential"/>
</dbReference>
<dbReference type="EnsemblPlants" id="KRH69171">
    <property type="protein sequence ID" value="KRH69171"/>
    <property type="gene ID" value="GLYMA_02G009200"/>
</dbReference>
<evidence type="ECO:0000256" key="10">
    <source>
        <dbReference type="PROSITE-ProRule" id="PRU10141"/>
    </source>
</evidence>
<evidence type="ECO:0000256" key="11">
    <source>
        <dbReference type="RuleBase" id="RU000304"/>
    </source>
</evidence>
<comment type="catalytic activity">
    <reaction evidence="9">
        <text>L-seryl-[protein] + ATP = O-phospho-L-seryl-[protein] + ADP + H(+)</text>
        <dbReference type="Rhea" id="RHEA:17989"/>
        <dbReference type="Rhea" id="RHEA-COMP:9863"/>
        <dbReference type="Rhea" id="RHEA-COMP:11604"/>
        <dbReference type="ChEBI" id="CHEBI:15378"/>
        <dbReference type="ChEBI" id="CHEBI:29999"/>
        <dbReference type="ChEBI" id="CHEBI:30616"/>
        <dbReference type="ChEBI" id="CHEBI:83421"/>
        <dbReference type="ChEBI" id="CHEBI:456216"/>
        <dbReference type="EC" id="2.7.11.1"/>
    </reaction>
</comment>
<dbReference type="Proteomes" id="UP000008827">
    <property type="component" value="Chromosome 2"/>
</dbReference>
<proteinExistence type="inferred from homology"/>
<evidence type="ECO:0000256" key="2">
    <source>
        <dbReference type="ARBA" id="ARBA00012513"/>
    </source>
</evidence>
<dbReference type="GO" id="GO:0004674">
    <property type="term" value="F:protein serine/threonine kinase activity"/>
    <property type="evidence" value="ECO:0007669"/>
    <property type="project" value="UniProtKB-KW"/>
</dbReference>
<protein>
    <recommendedName>
        <fullName evidence="2">non-specific serine/threonine protein kinase</fullName>
        <ecNumber evidence="2">2.7.11.1</ecNumber>
    </recommendedName>
</protein>
<dbReference type="SMART" id="SM00220">
    <property type="entry name" value="S_TKc"/>
    <property type="match status" value="1"/>
</dbReference>
<evidence type="ECO:0000313" key="15">
    <source>
        <dbReference type="Proteomes" id="UP000008827"/>
    </source>
</evidence>
<dbReference type="EMBL" id="CM000835">
    <property type="protein sequence ID" value="KRH69171.1"/>
    <property type="molecule type" value="Genomic_DNA"/>
</dbReference>
<evidence type="ECO:0000256" key="4">
    <source>
        <dbReference type="ARBA" id="ARBA00022679"/>
    </source>
</evidence>
<dbReference type="InterPro" id="IPR039192">
    <property type="entry name" value="STKc_GSK3"/>
</dbReference>
<keyword evidence="7 10" id="KW-0067">ATP-binding</keyword>
<evidence type="ECO:0000256" key="1">
    <source>
        <dbReference type="ARBA" id="ARBA00005527"/>
    </source>
</evidence>
<dbReference type="FunFam" id="1.10.510.10:FF:000624">
    <property type="entry name" value="Mitogen-activated protein kinase"/>
    <property type="match status" value="1"/>
</dbReference>
<dbReference type="GO" id="GO:0005524">
    <property type="term" value="F:ATP binding"/>
    <property type="evidence" value="ECO:0007669"/>
    <property type="project" value="UniProtKB-UniRule"/>
</dbReference>
<keyword evidence="6" id="KW-0418">Kinase</keyword>
<evidence type="ECO:0000256" key="9">
    <source>
        <dbReference type="ARBA" id="ARBA00048679"/>
    </source>
</evidence>
<dbReference type="PROSITE" id="PS00108">
    <property type="entry name" value="PROTEIN_KINASE_ST"/>
    <property type="match status" value="1"/>
</dbReference>
<keyword evidence="5 10" id="KW-0547">Nucleotide-binding</keyword>
<dbReference type="InterPro" id="IPR050591">
    <property type="entry name" value="GSK-3"/>
</dbReference>
<comment type="similarity">
    <text evidence="1">Belongs to the protein kinase superfamily. CMGC Ser/Thr protein kinase family. GSK-3 subfamily.</text>
</comment>
<evidence type="ECO:0000256" key="3">
    <source>
        <dbReference type="ARBA" id="ARBA00022527"/>
    </source>
</evidence>
<reference evidence="13" key="3">
    <citation type="submission" date="2018-07" db="EMBL/GenBank/DDBJ databases">
        <title>WGS assembly of Glycine max.</title>
        <authorList>
            <person name="Schmutz J."/>
            <person name="Cannon S."/>
            <person name="Schlueter J."/>
            <person name="Ma J."/>
            <person name="Mitros T."/>
            <person name="Nelson W."/>
            <person name="Hyten D."/>
            <person name="Song Q."/>
            <person name="Thelen J."/>
            <person name="Cheng J."/>
            <person name="Xu D."/>
            <person name="Hellsten U."/>
            <person name="May G."/>
            <person name="Yu Y."/>
            <person name="Sakurai T."/>
            <person name="Umezawa T."/>
            <person name="Bhattacharyya M."/>
            <person name="Sandhu D."/>
            <person name="Valliyodan B."/>
            <person name="Lindquist E."/>
            <person name="Peto M."/>
            <person name="Grant D."/>
            <person name="Shu S."/>
            <person name="Goodstein D."/>
            <person name="Barry K."/>
            <person name="Futrell-Griggs M."/>
            <person name="Abernathy B."/>
            <person name="Du J."/>
            <person name="Tian Z."/>
            <person name="Zhu L."/>
            <person name="Gill N."/>
            <person name="Joshi T."/>
            <person name="Libault M."/>
            <person name="Sethuraman A."/>
            <person name="Zhang X."/>
            <person name="Shinozaki K."/>
            <person name="Nguyen H."/>
            <person name="Wing R."/>
            <person name="Cregan P."/>
            <person name="Specht J."/>
            <person name="Grimwood J."/>
            <person name="Rokhsar D."/>
            <person name="Stacey G."/>
            <person name="Shoemaker R."/>
            <person name="Jackson S."/>
        </authorList>
    </citation>
    <scope>NUCLEOTIDE SEQUENCE</scope>
    <source>
        <tissue evidence="13">Callus</tissue>
    </source>
</reference>
<dbReference type="Pfam" id="PF00069">
    <property type="entry name" value="Pkinase"/>
    <property type="match status" value="1"/>
</dbReference>
<reference evidence="14" key="2">
    <citation type="submission" date="2018-02" db="UniProtKB">
        <authorList>
            <consortium name="EnsemblPlants"/>
        </authorList>
    </citation>
    <scope>IDENTIFICATION</scope>
    <source>
        <strain evidence="14">Williams 82</strain>
    </source>
</reference>
<dbReference type="PANTHER" id="PTHR24057:SF79">
    <property type="entry name" value="NON-SPECIFIC SERINE_THREONINE PROTEIN KINASE"/>
    <property type="match status" value="1"/>
</dbReference>
<sequence length="392" mass="44393">MASAGVAPASGVRDVNASSVAVERLPDEMNGMKIRDEREMEATVVDGNGTETGHIIVTTIGGKNGQPKQTISYMAERVVGNGSFGVVFQAKCLETGETVAIKKVLQDKRYKNRELQTMRLLDHPNVVTLKHCFFSTTEKDELYLNLVLEYVPETVHRVIRHYNKMNQRMPLIYVKLYFYQICRALAYIHNCIGVSHRDIKPQNLLVNPHTHQLKICDFGSAKVLVKGEPNISYICSRYYRAPELIFGATEYTTAIDIWSAGCVLGELLLGQVLGTPTREEIKCMNPNYTEFKFPQIKAHPWHKIFHKRLPPEAVDLVSRLLQYSPNLRCTALEALAHPFFDELRDPNTRLPNGRYLPPLFNFRANELKGVPPEMLVKLIPSHARKQCALFAS</sequence>
<dbReference type="PROSITE" id="PS50011">
    <property type="entry name" value="PROTEIN_KINASE_DOM"/>
    <property type="match status" value="1"/>
</dbReference>
<dbReference type="EC" id="2.7.11.1" evidence="2"/>
<evidence type="ECO:0000256" key="8">
    <source>
        <dbReference type="ARBA" id="ARBA00047899"/>
    </source>
</evidence>
<keyword evidence="15" id="KW-1185">Reference proteome</keyword>
<dbReference type="AlphaFoldDB" id="I1JBC7"/>
<dbReference type="InterPro" id="IPR000719">
    <property type="entry name" value="Prot_kinase_dom"/>
</dbReference>